<evidence type="ECO:0000313" key="4">
    <source>
        <dbReference type="Proteomes" id="UP000815677"/>
    </source>
</evidence>
<dbReference type="EMBL" id="DF844096">
    <property type="protein sequence ID" value="GAT48003.1"/>
    <property type="molecule type" value="Genomic_DNA"/>
</dbReference>
<name>A0ABQ0LAA0_MYCCL</name>
<dbReference type="CDD" id="cd00067">
    <property type="entry name" value="GAL4"/>
    <property type="match status" value="1"/>
</dbReference>
<protein>
    <recommendedName>
        <fullName evidence="2">Zn(2)-C6 fungal-type domain-containing protein</fullName>
    </recommendedName>
</protein>
<dbReference type="SMART" id="SM00066">
    <property type="entry name" value="GAL4"/>
    <property type="match status" value="1"/>
</dbReference>
<reference evidence="3" key="1">
    <citation type="submission" date="2014-09" db="EMBL/GenBank/DDBJ databases">
        <title>Genome sequence of the luminous mushroom Mycena chlorophos for searching fungal bioluminescence genes.</title>
        <authorList>
            <person name="Tanaka Y."/>
            <person name="Kasuga D."/>
            <person name="Oba Y."/>
            <person name="Hase S."/>
            <person name="Sato K."/>
            <person name="Oba Y."/>
            <person name="Sakakibara Y."/>
        </authorList>
    </citation>
    <scope>NUCLEOTIDE SEQUENCE</scope>
</reference>
<evidence type="ECO:0000313" key="3">
    <source>
        <dbReference type="EMBL" id="GAT48003.1"/>
    </source>
</evidence>
<dbReference type="SUPFAM" id="SSF57701">
    <property type="entry name" value="Zn2/Cys6 DNA-binding domain"/>
    <property type="match status" value="1"/>
</dbReference>
<feature type="domain" description="Zn(2)-C6 fungal-type" evidence="2">
    <location>
        <begin position="183"/>
        <end position="214"/>
    </location>
</feature>
<dbReference type="InterPro" id="IPR001138">
    <property type="entry name" value="Zn2Cys6_DnaBD"/>
</dbReference>
<feature type="region of interest" description="Disordered" evidence="1">
    <location>
        <begin position="30"/>
        <end position="52"/>
    </location>
</feature>
<dbReference type="Proteomes" id="UP000815677">
    <property type="component" value="Unassembled WGS sequence"/>
</dbReference>
<accession>A0ABQ0LAA0</accession>
<gene>
    <name evidence="3" type="ORF">MCHLO_05439</name>
</gene>
<dbReference type="PROSITE" id="PS50048">
    <property type="entry name" value="ZN2_CY6_FUNGAL_2"/>
    <property type="match status" value="1"/>
</dbReference>
<evidence type="ECO:0000256" key="1">
    <source>
        <dbReference type="SAM" id="MobiDB-lite"/>
    </source>
</evidence>
<evidence type="ECO:0000259" key="2">
    <source>
        <dbReference type="PROSITE" id="PS50048"/>
    </source>
</evidence>
<organism evidence="3 4">
    <name type="scientific">Mycena chlorophos</name>
    <name type="common">Agaric fungus</name>
    <name type="synonym">Agaricus chlorophos</name>
    <dbReference type="NCBI Taxonomy" id="658473"/>
    <lineage>
        <taxon>Eukaryota</taxon>
        <taxon>Fungi</taxon>
        <taxon>Dikarya</taxon>
        <taxon>Basidiomycota</taxon>
        <taxon>Agaricomycotina</taxon>
        <taxon>Agaricomycetes</taxon>
        <taxon>Agaricomycetidae</taxon>
        <taxon>Agaricales</taxon>
        <taxon>Marasmiineae</taxon>
        <taxon>Mycenaceae</taxon>
        <taxon>Mycena</taxon>
    </lineage>
</organism>
<dbReference type="Pfam" id="PF00172">
    <property type="entry name" value="Zn_clus"/>
    <property type="match status" value="1"/>
</dbReference>
<feature type="region of interest" description="Disordered" evidence="1">
    <location>
        <begin position="122"/>
        <end position="151"/>
    </location>
</feature>
<proteinExistence type="predicted"/>
<keyword evidence="4" id="KW-1185">Reference proteome</keyword>
<dbReference type="InterPro" id="IPR036864">
    <property type="entry name" value="Zn2-C6_fun-type_DNA-bd_sf"/>
</dbReference>
<dbReference type="PROSITE" id="PS00463">
    <property type="entry name" value="ZN2_CY6_FUNGAL_1"/>
    <property type="match status" value="1"/>
</dbReference>
<sequence length="253" mass="27336">MAFFDPLPPGAGYMANSSSACIRLTHSTSTTLAPSASGPAWTGSRRPETLSSSFHAADASAAPKPYHTGFSGHSNGHYSGHSPWNGHPPSYLHASRGYLANVSSPEPGAGWPGYLSNSQQPGPWVNNACPSQSPPTPRARPTANRRTKHHDTTALQLQLQFQFHNHGLYTPSDKGRPKPLKVACNFCRGRKIRCDRLGNAPCAKCKAAKRECVYETSRRGWCSKTKGVHVQEENVSDSEARRNAGTYGGLLEL</sequence>
<dbReference type="Gene3D" id="4.10.240.10">
    <property type="entry name" value="Zn(2)-C6 fungal-type DNA-binding domain"/>
    <property type="match status" value="1"/>
</dbReference>